<proteinExistence type="predicted"/>
<dbReference type="EMBL" id="MU855343">
    <property type="protein sequence ID" value="KAK3905864.1"/>
    <property type="molecule type" value="Genomic_DNA"/>
</dbReference>
<dbReference type="PANTHER" id="PTHR11895:SF67">
    <property type="entry name" value="AMIDASE DOMAIN-CONTAINING PROTEIN"/>
    <property type="match status" value="1"/>
</dbReference>
<name>A0AAN6MSR9_9PEZI</name>
<dbReference type="InterPro" id="IPR023631">
    <property type="entry name" value="Amidase_dom"/>
</dbReference>
<dbReference type="InterPro" id="IPR036928">
    <property type="entry name" value="AS_sf"/>
</dbReference>
<dbReference type="AlphaFoldDB" id="A0AAN6MSR9"/>
<dbReference type="SUPFAM" id="SSF75304">
    <property type="entry name" value="Amidase signature (AS) enzymes"/>
    <property type="match status" value="1"/>
</dbReference>
<gene>
    <name evidence="3" type="ORF">C8A05DRAFT_30281</name>
</gene>
<dbReference type="InterPro" id="IPR000120">
    <property type="entry name" value="Amidase"/>
</dbReference>
<sequence length="622" mass="66315">MSPPTRRFANHPGAKEAPAVALEYRLEEDKNPSLRGLPLVAASLLIQHLPFMHKLLWTNAKFGQPKDAPGLDGVPWRIHPNVIPLPDATTPTDPIPLATSLSTPQPATLPGRFHSIVDYHALYASGLATPLDVATALLPLIQRSPSESKYAVAWTQSNPEAVLAAARASTQRWKEGKQLGVMDGVPFGVKDDVAVEGFVSTMGMRVDEKGEYFRKKCGETAWPARVLEEAGGVMMGKMNQHEVGMDTTGCNPTTGISTNWYNKSYFPGGSSAGAGSALSGGIVPIAVGTDAGGSVRIPPAFCGVYGLKPTHNRTMTMNSSVCVIGPMAATAADLTIAYRFMAQPNPADPGQNLFAVSTPPEPSAKKTLGLCREWLATADLDVRAVLDQTLAHLTSPAGGNYSVVDIHLPYLREAQIAHSATCLTESATDAYGRSPQNPLAPLNYPNRLLVGTGAQTPALDYLKYGQLRHVIMQHLAFLFQQHPGLLVLTPTSPSAGWPITPGDERYGCLDGNRSMRNMTFAWLANIAGCPAVSFPAGYVEPKQGEGMLPVGLMAMGEWGEEEQLLAFAGERERYLNEVYPGGRRRPEEWADVISLAKEKAGAGEGAGEGEGEGEGAAKGNES</sequence>
<dbReference type="Gene3D" id="3.90.1300.10">
    <property type="entry name" value="Amidase signature (AS) domain"/>
    <property type="match status" value="1"/>
</dbReference>
<dbReference type="Proteomes" id="UP001303889">
    <property type="component" value="Unassembled WGS sequence"/>
</dbReference>
<feature type="region of interest" description="Disordered" evidence="1">
    <location>
        <begin position="599"/>
        <end position="622"/>
    </location>
</feature>
<evidence type="ECO:0000256" key="1">
    <source>
        <dbReference type="SAM" id="MobiDB-lite"/>
    </source>
</evidence>
<reference evidence="3" key="2">
    <citation type="submission" date="2023-05" db="EMBL/GenBank/DDBJ databases">
        <authorList>
            <consortium name="Lawrence Berkeley National Laboratory"/>
            <person name="Steindorff A."/>
            <person name="Hensen N."/>
            <person name="Bonometti L."/>
            <person name="Westerberg I."/>
            <person name="Brannstrom I.O."/>
            <person name="Guillou S."/>
            <person name="Cros-Aarteil S."/>
            <person name="Calhoun S."/>
            <person name="Haridas S."/>
            <person name="Kuo A."/>
            <person name="Mondo S."/>
            <person name="Pangilinan J."/>
            <person name="Riley R."/>
            <person name="Labutti K."/>
            <person name="Andreopoulos B."/>
            <person name="Lipzen A."/>
            <person name="Chen C."/>
            <person name="Yanf M."/>
            <person name="Daum C."/>
            <person name="Ng V."/>
            <person name="Clum A."/>
            <person name="Ohm R."/>
            <person name="Martin F."/>
            <person name="Silar P."/>
            <person name="Natvig D."/>
            <person name="Lalanne C."/>
            <person name="Gautier V."/>
            <person name="Ament-Velasquez S.L."/>
            <person name="Kruys A."/>
            <person name="Hutchinson M.I."/>
            <person name="Powell A.J."/>
            <person name="Barry K."/>
            <person name="Miller A.N."/>
            <person name="Grigoriev I.V."/>
            <person name="Debuchy R."/>
            <person name="Gladieux P."/>
            <person name="Thoren M.H."/>
            <person name="Johannesson H."/>
        </authorList>
    </citation>
    <scope>NUCLEOTIDE SEQUENCE</scope>
    <source>
        <strain evidence="3">CBS 103.79</strain>
    </source>
</reference>
<evidence type="ECO:0000259" key="2">
    <source>
        <dbReference type="Pfam" id="PF01425"/>
    </source>
</evidence>
<protein>
    <submittedName>
        <fullName evidence="3">Amidase signature domain-containing protein</fullName>
    </submittedName>
</protein>
<organism evidence="3 4">
    <name type="scientific">Staphylotrichum tortipilum</name>
    <dbReference type="NCBI Taxonomy" id="2831512"/>
    <lineage>
        <taxon>Eukaryota</taxon>
        <taxon>Fungi</taxon>
        <taxon>Dikarya</taxon>
        <taxon>Ascomycota</taxon>
        <taxon>Pezizomycotina</taxon>
        <taxon>Sordariomycetes</taxon>
        <taxon>Sordariomycetidae</taxon>
        <taxon>Sordariales</taxon>
        <taxon>Chaetomiaceae</taxon>
        <taxon>Staphylotrichum</taxon>
    </lineage>
</organism>
<keyword evidence="4" id="KW-1185">Reference proteome</keyword>
<dbReference type="GO" id="GO:0003824">
    <property type="term" value="F:catalytic activity"/>
    <property type="evidence" value="ECO:0007669"/>
    <property type="project" value="InterPro"/>
</dbReference>
<feature type="domain" description="Amidase" evidence="2">
    <location>
        <begin position="153"/>
        <end position="565"/>
    </location>
</feature>
<reference evidence="3" key="1">
    <citation type="journal article" date="2023" name="Mol. Phylogenet. Evol.">
        <title>Genome-scale phylogeny and comparative genomics of the fungal order Sordariales.</title>
        <authorList>
            <person name="Hensen N."/>
            <person name="Bonometti L."/>
            <person name="Westerberg I."/>
            <person name="Brannstrom I.O."/>
            <person name="Guillou S."/>
            <person name="Cros-Aarteil S."/>
            <person name="Calhoun S."/>
            <person name="Haridas S."/>
            <person name="Kuo A."/>
            <person name="Mondo S."/>
            <person name="Pangilinan J."/>
            <person name="Riley R."/>
            <person name="LaButti K."/>
            <person name="Andreopoulos B."/>
            <person name="Lipzen A."/>
            <person name="Chen C."/>
            <person name="Yan M."/>
            <person name="Daum C."/>
            <person name="Ng V."/>
            <person name="Clum A."/>
            <person name="Steindorff A."/>
            <person name="Ohm R.A."/>
            <person name="Martin F."/>
            <person name="Silar P."/>
            <person name="Natvig D.O."/>
            <person name="Lalanne C."/>
            <person name="Gautier V."/>
            <person name="Ament-Velasquez S.L."/>
            <person name="Kruys A."/>
            <person name="Hutchinson M.I."/>
            <person name="Powell A.J."/>
            <person name="Barry K."/>
            <person name="Miller A.N."/>
            <person name="Grigoriev I.V."/>
            <person name="Debuchy R."/>
            <person name="Gladieux P."/>
            <person name="Hiltunen Thoren M."/>
            <person name="Johannesson H."/>
        </authorList>
    </citation>
    <scope>NUCLEOTIDE SEQUENCE</scope>
    <source>
        <strain evidence="3">CBS 103.79</strain>
    </source>
</reference>
<evidence type="ECO:0000313" key="3">
    <source>
        <dbReference type="EMBL" id="KAK3905864.1"/>
    </source>
</evidence>
<dbReference type="PANTHER" id="PTHR11895">
    <property type="entry name" value="TRANSAMIDASE"/>
    <property type="match status" value="1"/>
</dbReference>
<accession>A0AAN6MSR9</accession>
<evidence type="ECO:0000313" key="4">
    <source>
        <dbReference type="Proteomes" id="UP001303889"/>
    </source>
</evidence>
<dbReference type="Pfam" id="PF01425">
    <property type="entry name" value="Amidase"/>
    <property type="match status" value="1"/>
</dbReference>
<comment type="caution">
    <text evidence="3">The sequence shown here is derived from an EMBL/GenBank/DDBJ whole genome shotgun (WGS) entry which is preliminary data.</text>
</comment>